<dbReference type="EMBL" id="CAJVPW010003531">
    <property type="protein sequence ID" value="CAG8525631.1"/>
    <property type="molecule type" value="Genomic_DNA"/>
</dbReference>
<dbReference type="Proteomes" id="UP000789366">
    <property type="component" value="Unassembled WGS sequence"/>
</dbReference>
<keyword evidence="2" id="KW-1185">Reference proteome</keyword>
<comment type="caution">
    <text evidence="1">The sequence shown here is derived from an EMBL/GenBank/DDBJ whole genome shotgun (WGS) entry which is preliminary data.</text>
</comment>
<sequence length="56" mass="6318">MDCNNDLVSDDNPYTDPYTNPYINPYTDSDIGPQENSESSNSAVMRKTTKEPEKQS</sequence>
<gene>
    <name evidence="1" type="ORF">SPELUC_LOCUS4135</name>
</gene>
<accession>A0ACA9LF16</accession>
<reference evidence="1" key="1">
    <citation type="submission" date="2021-06" db="EMBL/GenBank/DDBJ databases">
        <authorList>
            <person name="Kallberg Y."/>
            <person name="Tangrot J."/>
            <person name="Rosling A."/>
        </authorList>
    </citation>
    <scope>NUCLEOTIDE SEQUENCE</scope>
    <source>
        <strain evidence="1">28 12/20/2015</strain>
    </source>
</reference>
<evidence type="ECO:0000313" key="2">
    <source>
        <dbReference type="Proteomes" id="UP000789366"/>
    </source>
</evidence>
<name>A0ACA9LF16_9GLOM</name>
<feature type="non-terminal residue" evidence="1">
    <location>
        <position position="56"/>
    </location>
</feature>
<protein>
    <submittedName>
        <fullName evidence="1">11771_t:CDS:1</fullName>
    </submittedName>
</protein>
<evidence type="ECO:0000313" key="1">
    <source>
        <dbReference type="EMBL" id="CAG8525631.1"/>
    </source>
</evidence>
<organism evidence="1 2">
    <name type="scientific">Cetraspora pellucida</name>
    <dbReference type="NCBI Taxonomy" id="1433469"/>
    <lineage>
        <taxon>Eukaryota</taxon>
        <taxon>Fungi</taxon>
        <taxon>Fungi incertae sedis</taxon>
        <taxon>Mucoromycota</taxon>
        <taxon>Glomeromycotina</taxon>
        <taxon>Glomeromycetes</taxon>
        <taxon>Diversisporales</taxon>
        <taxon>Gigasporaceae</taxon>
        <taxon>Cetraspora</taxon>
    </lineage>
</organism>
<proteinExistence type="predicted"/>